<feature type="domain" description="Peptidase M28" evidence="8">
    <location>
        <begin position="265"/>
        <end position="472"/>
    </location>
</feature>
<evidence type="ECO:0000256" key="4">
    <source>
        <dbReference type="ARBA" id="ARBA00022729"/>
    </source>
</evidence>
<comment type="caution">
    <text evidence="9">The sequence shown here is derived from an EMBL/GenBank/DDBJ whole genome shotgun (WGS) entry which is preliminary data.</text>
</comment>
<keyword evidence="3" id="KW-0479">Metal-binding</keyword>
<evidence type="ECO:0000313" key="10">
    <source>
        <dbReference type="Proteomes" id="UP000308528"/>
    </source>
</evidence>
<dbReference type="Proteomes" id="UP000308528">
    <property type="component" value="Unassembled WGS sequence"/>
</dbReference>
<dbReference type="Gene3D" id="3.40.630.10">
    <property type="entry name" value="Zn peptidases"/>
    <property type="match status" value="1"/>
</dbReference>
<keyword evidence="4 7" id="KW-0732">Signal</keyword>
<evidence type="ECO:0000259" key="8">
    <source>
        <dbReference type="Pfam" id="PF04389"/>
    </source>
</evidence>
<protein>
    <submittedName>
        <fullName evidence="9">M28 family peptidase</fullName>
    </submittedName>
</protein>
<dbReference type="PANTHER" id="PTHR12147:SF56">
    <property type="entry name" value="AMINOPEPTIDASE YDR415C-RELATED"/>
    <property type="match status" value="1"/>
</dbReference>
<evidence type="ECO:0000256" key="6">
    <source>
        <dbReference type="ARBA" id="ARBA00022833"/>
    </source>
</evidence>
<dbReference type="InterPro" id="IPR046450">
    <property type="entry name" value="PA_dom_sf"/>
</dbReference>
<dbReference type="OrthoDB" id="1521787at2"/>
<keyword evidence="1" id="KW-0031">Aminopeptidase</keyword>
<evidence type="ECO:0000256" key="7">
    <source>
        <dbReference type="SAM" id="SignalP"/>
    </source>
</evidence>
<dbReference type="GO" id="GO:0004177">
    <property type="term" value="F:aminopeptidase activity"/>
    <property type="evidence" value="ECO:0007669"/>
    <property type="project" value="UniProtKB-KW"/>
</dbReference>
<dbReference type="InterPro" id="IPR007484">
    <property type="entry name" value="Peptidase_M28"/>
</dbReference>
<accession>A0A4S4NMG7</accession>
<dbReference type="GO" id="GO:0008235">
    <property type="term" value="F:metalloexopeptidase activity"/>
    <property type="evidence" value="ECO:0007669"/>
    <property type="project" value="InterPro"/>
</dbReference>
<dbReference type="GO" id="GO:0006508">
    <property type="term" value="P:proteolysis"/>
    <property type="evidence" value="ECO:0007669"/>
    <property type="project" value="UniProtKB-KW"/>
</dbReference>
<keyword evidence="6" id="KW-0862">Zinc</keyword>
<feature type="signal peptide" evidence="7">
    <location>
        <begin position="1"/>
        <end position="17"/>
    </location>
</feature>
<dbReference type="Pfam" id="PF04389">
    <property type="entry name" value="Peptidase_M28"/>
    <property type="match status" value="1"/>
</dbReference>
<proteinExistence type="predicted"/>
<dbReference type="Gene3D" id="3.50.30.30">
    <property type="match status" value="1"/>
</dbReference>
<dbReference type="EMBL" id="SRSF01000001">
    <property type="protein sequence ID" value="THH41116.1"/>
    <property type="molecule type" value="Genomic_DNA"/>
</dbReference>
<keyword evidence="2" id="KW-0645">Protease</keyword>
<gene>
    <name evidence="9" type="ORF">E4021_00535</name>
</gene>
<feature type="chain" id="PRO_5020402389" evidence="7">
    <location>
        <begin position="18"/>
        <end position="508"/>
    </location>
</feature>
<dbReference type="RefSeq" id="WP_136455942.1">
    <property type="nucleotide sequence ID" value="NZ_SRSF01000001.1"/>
</dbReference>
<name>A0A4S4NMG7_9BACT</name>
<keyword evidence="5" id="KW-0378">Hydrolase</keyword>
<evidence type="ECO:0000256" key="1">
    <source>
        <dbReference type="ARBA" id="ARBA00022438"/>
    </source>
</evidence>
<dbReference type="InterPro" id="IPR045175">
    <property type="entry name" value="M28_fam"/>
</dbReference>
<reference evidence="9 10" key="1">
    <citation type="submission" date="2019-04" db="EMBL/GenBank/DDBJ databases">
        <title>Lewinella litorea sp. nov., isolated from a marine sand.</title>
        <authorList>
            <person name="Yoon J.-H."/>
        </authorList>
    </citation>
    <scope>NUCLEOTIDE SEQUENCE [LARGE SCALE GENOMIC DNA]</scope>
    <source>
        <strain evidence="9 10">HSMS-39</strain>
    </source>
</reference>
<dbReference type="AlphaFoldDB" id="A0A4S4NMG7"/>
<keyword evidence="10" id="KW-1185">Reference proteome</keyword>
<evidence type="ECO:0000256" key="3">
    <source>
        <dbReference type="ARBA" id="ARBA00022723"/>
    </source>
</evidence>
<evidence type="ECO:0000313" key="9">
    <source>
        <dbReference type="EMBL" id="THH41116.1"/>
    </source>
</evidence>
<sequence>MKNTLFLLLIASLGLLAQGGKPGAVDRSLPEFSFDRLELAGQLYFLSSDYLQGRRTGSVGNEIAAEFIAAQLKAYGYEPINAADSSYFQRVPLRMVNAPTRAALDINGSSYTNGDDLLVIRGPEAEATAQVVYANFGWVDPAADHDDYANLDVKGKIVITRAGLPGDQSQQAVFRGMEEKAAMAAAAGAVGIFELFTLPFPWESFKRYLGGERITMTEEGSEATIPYGFIRLPAERVNELQSATGGLRGSLASTGMRTTGLGSRNVGGILRGSNPALADEYLLMTAHFDHVGVGRQGGGAYTAEDSIFNGARDNAFGTVSLLAAARAFAQEPPERSIIVLAVTGEEMGLLGSKYYADNPLVPLEQTIFNFNTDGAGYNDTSAISLIGMGRTGIDEQIETAAAAFGSSVIANPAPEQGLFDRSDNVNFAVKGVPALTFSPGMTGFDDAIARYYHQVTDNPETVDVDYLKRYCQIYTLAVRLIANRPSAPFWKEGDKYESAGKALYGNRK</sequence>
<dbReference type="PANTHER" id="PTHR12147">
    <property type="entry name" value="METALLOPEPTIDASE M28 FAMILY MEMBER"/>
    <property type="match status" value="1"/>
</dbReference>
<dbReference type="SUPFAM" id="SSF53187">
    <property type="entry name" value="Zn-dependent exopeptidases"/>
    <property type="match status" value="1"/>
</dbReference>
<evidence type="ECO:0000256" key="5">
    <source>
        <dbReference type="ARBA" id="ARBA00022801"/>
    </source>
</evidence>
<organism evidence="9 10">
    <name type="scientific">Neolewinella litorea</name>
    <dbReference type="NCBI Taxonomy" id="2562452"/>
    <lineage>
        <taxon>Bacteria</taxon>
        <taxon>Pseudomonadati</taxon>
        <taxon>Bacteroidota</taxon>
        <taxon>Saprospiria</taxon>
        <taxon>Saprospirales</taxon>
        <taxon>Lewinellaceae</taxon>
        <taxon>Neolewinella</taxon>
    </lineage>
</organism>
<evidence type="ECO:0000256" key="2">
    <source>
        <dbReference type="ARBA" id="ARBA00022670"/>
    </source>
</evidence>
<dbReference type="GO" id="GO:0046872">
    <property type="term" value="F:metal ion binding"/>
    <property type="evidence" value="ECO:0007669"/>
    <property type="project" value="UniProtKB-KW"/>
</dbReference>
<dbReference type="SUPFAM" id="SSF52025">
    <property type="entry name" value="PA domain"/>
    <property type="match status" value="1"/>
</dbReference>